<comment type="caution">
    <text evidence="2">The sequence shown here is derived from an EMBL/GenBank/DDBJ whole genome shotgun (WGS) entry which is preliminary data.</text>
</comment>
<sequence length="243" mass="28054">MLDFDIRTADEHPELIPRIAKLSRELFPRFIFEGDRAIRDSWDPFLESFPSYQFALFKDYEMVAAGVTSPLWWDGSSEGLPDRSANLYPREEGEFNVCCALAGLVVPSAQGKGLSRSILLVMRRIAEQHGFSSLIAPVRPNHKERYPLLPMKDYIEWRREDGYLFDPWMRVHERLHASVHRIMPEGVRAEGTVAEWEEWTGMRFMSSGSYVVPGALTPVEINVEKNEGVYIEPNVWMEHKIPQ</sequence>
<dbReference type="RefSeq" id="WP_309865724.1">
    <property type="nucleotide sequence ID" value="NZ_JAVDQG010000004.1"/>
</dbReference>
<evidence type="ECO:0000313" key="2">
    <source>
        <dbReference type="EMBL" id="MDR6226174.1"/>
    </source>
</evidence>
<reference evidence="2 3" key="1">
    <citation type="submission" date="2023-07" db="EMBL/GenBank/DDBJ databases">
        <title>Genomic Encyclopedia of Type Strains, Phase IV (KMG-IV): sequencing the most valuable type-strain genomes for metagenomic binning, comparative biology and taxonomic classification.</title>
        <authorList>
            <person name="Goeker M."/>
        </authorList>
    </citation>
    <scope>NUCLEOTIDE SEQUENCE [LARGE SCALE GENOMIC DNA]</scope>
    <source>
        <strain evidence="2 3">DSM 45903</strain>
    </source>
</reference>
<dbReference type="PROSITE" id="PS51186">
    <property type="entry name" value="GNAT"/>
    <property type="match status" value="1"/>
</dbReference>
<dbReference type="SUPFAM" id="SSF55729">
    <property type="entry name" value="Acyl-CoA N-acyltransferases (Nat)"/>
    <property type="match status" value="1"/>
</dbReference>
<organism evidence="2 3">
    <name type="scientific">Desmospora profundinema</name>
    <dbReference type="NCBI Taxonomy" id="1571184"/>
    <lineage>
        <taxon>Bacteria</taxon>
        <taxon>Bacillati</taxon>
        <taxon>Bacillota</taxon>
        <taxon>Bacilli</taxon>
        <taxon>Bacillales</taxon>
        <taxon>Thermoactinomycetaceae</taxon>
        <taxon>Desmospora</taxon>
    </lineage>
</organism>
<name>A0ABU1IN26_9BACL</name>
<keyword evidence="3" id="KW-1185">Reference proteome</keyword>
<dbReference type="InterPro" id="IPR016181">
    <property type="entry name" value="Acyl_CoA_acyltransferase"/>
</dbReference>
<dbReference type="InterPro" id="IPR000182">
    <property type="entry name" value="GNAT_dom"/>
</dbReference>
<dbReference type="EMBL" id="JAVDQG010000004">
    <property type="protein sequence ID" value="MDR6226174.1"/>
    <property type="molecule type" value="Genomic_DNA"/>
</dbReference>
<dbReference type="Gene3D" id="3.40.630.30">
    <property type="match status" value="1"/>
</dbReference>
<accession>A0ABU1IN26</accession>
<evidence type="ECO:0000313" key="3">
    <source>
        <dbReference type="Proteomes" id="UP001185012"/>
    </source>
</evidence>
<dbReference type="Proteomes" id="UP001185012">
    <property type="component" value="Unassembled WGS sequence"/>
</dbReference>
<evidence type="ECO:0000259" key="1">
    <source>
        <dbReference type="PROSITE" id="PS51186"/>
    </source>
</evidence>
<gene>
    <name evidence="2" type="ORF">JOE21_002180</name>
</gene>
<feature type="domain" description="N-acetyltransferase" evidence="1">
    <location>
        <begin position="4"/>
        <end position="207"/>
    </location>
</feature>
<proteinExistence type="predicted"/>
<protein>
    <submittedName>
        <fullName evidence="2">GNAT superfamily N-acetyltransferase</fullName>
    </submittedName>
</protein>